<feature type="transmembrane region" description="Helical" evidence="1">
    <location>
        <begin position="12"/>
        <end position="31"/>
    </location>
</feature>
<evidence type="ECO:0000313" key="3">
    <source>
        <dbReference type="Proteomes" id="UP000270272"/>
    </source>
</evidence>
<keyword evidence="1" id="KW-1133">Transmembrane helix</keyword>
<reference evidence="2 3" key="1">
    <citation type="submission" date="2018-12" db="EMBL/GenBank/DDBJ databases">
        <authorList>
            <consortium name="Pathogen Informatics"/>
        </authorList>
    </citation>
    <scope>NUCLEOTIDE SEQUENCE [LARGE SCALE GENOMIC DNA]</scope>
    <source>
        <strain evidence="2 3">NCTC11075</strain>
    </source>
</reference>
<name>A0A3S4M9F7_CITKO</name>
<organism evidence="2 3">
    <name type="scientific">Citrobacter koseri</name>
    <name type="common">Citrobacter diversus</name>
    <dbReference type="NCBI Taxonomy" id="545"/>
    <lineage>
        <taxon>Bacteria</taxon>
        <taxon>Pseudomonadati</taxon>
        <taxon>Pseudomonadota</taxon>
        <taxon>Gammaproteobacteria</taxon>
        <taxon>Enterobacterales</taxon>
        <taxon>Enterobacteriaceae</taxon>
        <taxon>Citrobacter</taxon>
    </lineage>
</organism>
<evidence type="ECO:0000313" key="2">
    <source>
        <dbReference type="EMBL" id="VEB93032.1"/>
    </source>
</evidence>
<gene>
    <name evidence="2" type="ORF">NCTC11075_03903</name>
</gene>
<proteinExistence type="predicted"/>
<evidence type="ECO:0000256" key="1">
    <source>
        <dbReference type="SAM" id="Phobius"/>
    </source>
</evidence>
<dbReference type="Proteomes" id="UP000270272">
    <property type="component" value="Chromosome"/>
</dbReference>
<accession>A0A3S4M9F7</accession>
<sequence>MDMHIFFSSMIDYIKPFSFILICIVIAYMTFKSANSENTNFWKRVLKIFLIAELALILWAVSASLINTYKQQNNLNNNILSTTPQKK</sequence>
<keyword evidence="1" id="KW-0812">Transmembrane</keyword>
<dbReference type="AlphaFoldDB" id="A0A3S4M9F7"/>
<protein>
    <submittedName>
        <fullName evidence="2">Uncharacterized protein</fullName>
    </submittedName>
</protein>
<dbReference type="EMBL" id="LR134204">
    <property type="protein sequence ID" value="VEB93032.1"/>
    <property type="molecule type" value="Genomic_DNA"/>
</dbReference>
<keyword evidence="1" id="KW-0472">Membrane</keyword>
<feature type="transmembrane region" description="Helical" evidence="1">
    <location>
        <begin position="46"/>
        <end position="66"/>
    </location>
</feature>